<evidence type="ECO:0000259" key="16">
    <source>
        <dbReference type="PROSITE" id="PS51880"/>
    </source>
</evidence>
<comment type="subunit">
    <text evidence="14">Homodimer.</text>
</comment>
<dbReference type="Gene3D" id="3.30.930.10">
    <property type="entry name" value="Bira Bifunctional Protein, Domain 2"/>
    <property type="match status" value="1"/>
</dbReference>
<dbReference type="InterPro" id="IPR004154">
    <property type="entry name" value="Anticodon-bd"/>
</dbReference>
<evidence type="ECO:0000256" key="5">
    <source>
        <dbReference type="ARBA" id="ARBA00022598"/>
    </source>
</evidence>
<dbReference type="SUPFAM" id="SSF55186">
    <property type="entry name" value="ThrRS/AlaRS common domain"/>
    <property type="match status" value="1"/>
</dbReference>
<dbReference type="GO" id="GO:0046872">
    <property type="term" value="F:metal ion binding"/>
    <property type="evidence" value="ECO:0007669"/>
    <property type="project" value="UniProtKB-KW"/>
</dbReference>
<evidence type="ECO:0000256" key="11">
    <source>
        <dbReference type="ARBA" id="ARBA00022917"/>
    </source>
</evidence>
<reference evidence="17 18" key="1">
    <citation type="submission" date="2019-01" db="EMBL/GenBank/DDBJ databases">
        <authorList>
            <person name="Li J."/>
        </authorList>
    </citation>
    <scope>NUCLEOTIDE SEQUENCE [LARGE SCALE GENOMIC DNA]</scope>
    <source>
        <strain evidence="17 18">CCUG 35506</strain>
    </source>
</reference>
<dbReference type="AlphaFoldDB" id="A0A4Q2JVS0"/>
<comment type="catalytic activity">
    <reaction evidence="13 14">
        <text>tRNA(Thr) + L-threonine + ATP = L-threonyl-tRNA(Thr) + AMP + diphosphate + H(+)</text>
        <dbReference type="Rhea" id="RHEA:24624"/>
        <dbReference type="Rhea" id="RHEA-COMP:9670"/>
        <dbReference type="Rhea" id="RHEA-COMP:9704"/>
        <dbReference type="ChEBI" id="CHEBI:15378"/>
        <dbReference type="ChEBI" id="CHEBI:30616"/>
        <dbReference type="ChEBI" id="CHEBI:33019"/>
        <dbReference type="ChEBI" id="CHEBI:57926"/>
        <dbReference type="ChEBI" id="CHEBI:78442"/>
        <dbReference type="ChEBI" id="CHEBI:78534"/>
        <dbReference type="ChEBI" id="CHEBI:456215"/>
        <dbReference type="EC" id="6.1.1.3"/>
    </reaction>
</comment>
<dbReference type="InterPro" id="IPR018163">
    <property type="entry name" value="Thr/Ala-tRNA-synth_IIc_edit"/>
</dbReference>
<dbReference type="FunFam" id="3.30.930.10:FF:000019">
    <property type="entry name" value="Threonine--tRNA ligase"/>
    <property type="match status" value="1"/>
</dbReference>
<dbReference type="InterPro" id="IPR002320">
    <property type="entry name" value="Thr-tRNA-ligase_IIa"/>
</dbReference>
<comment type="subcellular location">
    <subcellularLocation>
        <location evidence="1 14">Cytoplasm</location>
    </subcellularLocation>
</comment>
<dbReference type="EC" id="6.1.1.3" evidence="14"/>
<dbReference type="GO" id="GO:0000049">
    <property type="term" value="F:tRNA binding"/>
    <property type="evidence" value="ECO:0007669"/>
    <property type="project" value="UniProtKB-KW"/>
</dbReference>
<dbReference type="PANTHER" id="PTHR11451">
    <property type="entry name" value="THREONINE-TRNA LIGASE"/>
    <property type="match status" value="1"/>
</dbReference>
<keyword evidence="3 14" id="KW-0963">Cytoplasm</keyword>
<dbReference type="InterPro" id="IPR006195">
    <property type="entry name" value="aa-tRNA-synth_II"/>
</dbReference>
<feature type="domain" description="TGS" evidence="16">
    <location>
        <begin position="1"/>
        <end position="39"/>
    </location>
</feature>
<dbReference type="HAMAP" id="MF_00184">
    <property type="entry name" value="Thr_tRNA_synth"/>
    <property type="match status" value="1"/>
</dbReference>
<gene>
    <name evidence="14" type="primary">thrS</name>
    <name evidence="17" type="ORF">ESP57_02715</name>
</gene>
<dbReference type="Pfam" id="PF03129">
    <property type="entry name" value="HGTP_anticodon"/>
    <property type="match status" value="1"/>
</dbReference>
<dbReference type="CDD" id="cd00771">
    <property type="entry name" value="ThrRS_core"/>
    <property type="match status" value="1"/>
</dbReference>
<dbReference type="InterPro" id="IPR004095">
    <property type="entry name" value="TGS"/>
</dbReference>
<evidence type="ECO:0000256" key="12">
    <source>
        <dbReference type="ARBA" id="ARBA00023146"/>
    </source>
</evidence>
<comment type="caution">
    <text evidence="17">The sequence shown here is derived from an EMBL/GenBank/DDBJ whole genome shotgun (WGS) entry which is preliminary data.</text>
</comment>
<protein>
    <recommendedName>
        <fullName evidence="14">Threonine--tRNA ligase</fullName>
        <ecNumber evidence="14">6.1.1.3</ecNumber>
    </recommendedName>
    <alternativeName>
        <fullName evidence="14">Threonyl-tRNA synthetase</fullName>
        <shortName evidence="14">ThrRS</shortName>
    </alternativeName>
</protein>
<feature type="binding site" evidence="14">
    <location>
        <position position="524"/>
    </location>
    <ligand>
        <name>Zn(2+)</name>
        <dbReference type="ChEBI" id="CHEBI:29105"/>
        <note>catalytic</note>
    </ligand>
</feature>
<accession>A0A4Q2JVS0</accession>
<dbReference type="Gene3D" id="3.40.50.800">
    <property type="entry name" value="Anticodon-binding domain"/>
    <property type="match status" value="1"/>
</dbReference>
<keyword evidence="7 14" id="KW-0547">Nucleotide-binding</keyword>
<dbReference type="PANTHER" id="PTHR11451:SF44">
    <property type="entry name" value="THREONINE--TRNA LIGASE, CHLOROPLASTIC_MITOCHONDRIAL 2"/>
    <property type="match status" value="1"/>
</dbReference>
<dbReference type="InterPro" id="IPR045864">
    <property type="entry name" value="aa-tRNA-synth_II/BPL/LPL"/>
</dbReference>
<keyword evidence="8 14" id="KW-0862">Zinc</keyword>
<dbReference type="NCBIfam" id="TIGR00418">
    <property type="entry name" value="thrS"/>
    <property type="match status" value="1"/>
</dbReference>
<dbReference type="GO" id="GO:0006435">
    <property type="term" value="P:threonyl-tRNA aminoacylation"/>
    <property type="evidence" value="ECO:0007669"/>
    <property type="project" value="UniProtKB-UniRule"/>
</dbReference>
<evidence type="ECO:0000256" key="14">
    <source>
        <dbReference type="HAMAP-Rule" id="MF_00184"/>
    </source>
</evidence>
<feature type="domain" description="Aminoacyl-transfer RNA synthetases class-II family profile" evidence="15">
    <location>
        <begin position="254"/>
        <end position="547"/>
    </location>
</feature>
<keyword evidence="4 14" id="KW-0820">tRNA-binding</keyword>
<dbReference type="PRINTS" id="PR01047">
    <property type="entry name" value="TRNASYNTHTHR"/>
</dbReference>
<dbReference type="GO" id="GO:0004829">
    <property type="term" value="F:threonine-tRNA ligase activity"/>
    <property type="evidence" value="ECO:0007669"/>
    <property type="project" value="UniProtKB-UniRule"/>
</dbReference>
<evidence type="ECO:0000256" key="2">
    <source>
        <dbReference type="ARBA" id="ARBA00008226"/>
    </source>
</evidence>
<evidence type="ECO:0000256" key="6">
    <source>
        <dbReference type="ARBA" id="ARBA00022723"/>
    </source>
</evidence>
<evidence type="ECO:0000256" key="10">
    <source>
        <dbReference type="ARBA" id="ARBA00022884"/>
    </source>
</evidence>
<dbReference type="PROSITE" id="PS51880">
    <property type="entry name" value="TGS"/>
    <property type="match status" value="1"/>
</dbReference>
<keyword evidence="6 14" id="KW-0479">Metal-binding</keyword>
<keyword evidence="18" id="KW-1185">Reference proteome</keyword>
<dbReference type="Pfam" id="PF07973">
    <property type="entry name" value="tRNA_SAD"/>
    <property type="match status" value="1"/>
</dbReference>
<evidence type="ECO:0000256" key="13">
    <source>
        <dbReference type="ARBA" id="ARBA00049515"/>
    </source>
</evidence>
<evidence type="ECO:0000256" key="8">
    <source>
        <dbReference type="ARBA" id="ARBA00022833"/>
    </source>
</evidence>
<evidence type="ECO:0000259" key="15">
    <source>
        <dbReference type="PROSITE" id="PS50862"/>
    </source>
</evidence>
<dbReference type="SUPFAM" id="SSF52954">
    <property type="entry name" value="Class II aaRS ABD-related"/>
    <property type="match status" value="1"/>
</dbReference>
<dbReference type="Pfam" id="PF00587">
    <property type="entry name" value="tRNA-synt_2b"/>
    <property type="match status" value="1"/>
</dbReference>
<evidence type="ECO:0000256" key="1">
    <source>
        <dbReference type="ARBA" id="ARBA00004496"/>
    </source>
</evidence>
<dbReference type="SMART" id="SM00863">
    <property type="entry name" value="tRNA_SAD"/>
    <property type="match status" value="1"/>
</dbReference>
<dbReference type="EMBL" id="SDPO01000001">
    <property type="protein sequence ID" value="RXZ50737.1"/>
    <property type="molecule type" value="Genomic_DNA"/>
</dbReference>
<dbReference type="InterPro" id="IPR012947">
    <property type="entry name" value="tRNA_SAD"/>
</dbReference>
<comment type="caution">
    <text evidence="14">Lacks conserved residue(s) required for the propagation of feature annotation.</text>
</comment>
<dbReference type="InterPro" id="IPR047246">
    <property type="entry name" value="ThrRS_anticodon"/>
</dbReference>
<evidence type="ECO:0000256" key="9">
    <source>
        <dbReference type="ARBA" id="ARBA00022840"/>
    </source>
</evidence>
<dbReference type="Gene3D" id="3.30.54.20">
    <property type="match status" value="1"/>
</dbReference>
<keyword evidence="12 14" id="KW-0030">Aminoacyl-tRNA synthetase</keyword>
<keyword evidence="5 14" id="KW-0436">Ligase</keyword>
<feature type="binding site" evidence="14">
    <location>
        <position position="344"/>
    </location>
    <ligand>
        <name>Zn(2+)</name>
        <dbReference type="ChEBI" id="CHEBI:29105"/>
        <note>catalytic</note>
    </ligand>
</feature>
<dbReference type="OrthoDB" id="9802304at2"/>
<evidence type="ECO:0000256" key="3">
    <source>
        <dbReference type="ARBA" id="ARBA00022490"/>
    </source>
</evidence>
<comment type="cofactor">
    <cofactor evidence="14">
        <name>Zn(2+)</name>
        <dbReference type="ChEBI" id="CHEBI:29105"/>
    </cofactor>
    <text evidence="14">Binds 1 zinc ion per subunit.</text>
</comment>
<keyword evidence="10 14" id="KW-0694">RNA-binding</keyword>
<dbReference type="InterPro" id="IPR036621">
    <property type="entry name" value="Anticodon-bd_dom_sf"/>
</dbReference>
<comment type="similarity">
    <text evidence="2 14">Belongs to the class-II aminoacyl-tRNA synthetase family.</text>
</comment>
<keyword evidence="9 14" id="KW-0067">ATP-binding</keyword>
<feature type="binding site" evidence="14">
    <location>
        <position position="395"/>
    </location>
    <ligand>
        <name>Zn(2+)</name>
        <dbReference type="ChEBI" id="CHEBI:29105"/>
        <note>catalytic</note>
    </ligand>
</feature>
<sequence length="659" mass="74583">MADGFELFTDRSVVAMRVNGELKDLATTVTDSDVVEPVTIDSPDGLNILRHSAAHVLAQAVQSINPEAKLGIGPPVTDGFYYDFDVAEPFNPEDLKALDKEMSRIIRAGQRFMRRVVTDDEARAELANEPYKLELIGLKGSASTGGDNENVEVGAGELTIYDNVDPKTGETVWKDLCRGPHLPNTRMIGNGWALTRIAAAYWRGSEKNPQLQRIYGTAWPTKDELRAYQHRLEEAARRDHRKLGRDLDLFSFPEEIGSGLSVWHPRGGVVRMEMEQHARRRHIEGGYTYVYTPHISKEDLFLTSNHLVTYKDGMFPPIVMDEERDAEGNITKQGQDYYLKPMNCPMHILIYKERGRSYRDLPMRLAENGTVYRNELSGALHGLTRVRGFTQDDSHLFVTPDQLEEEATKVIEFVISMLRDFGLDDFELELSMRDDEKEKWIGSDEFWEYSTNALRNVARSSGLKLTEMPGEAAFYGPKIDLKTRDAIGRTWQLSTVQVDPNLPERFGLEFTDSDGQKKRPIMIHRALFGSIERFFAILLEHYAGAFPVWLAPVQVVGIPVAEDFAPYLGAIIEQLKGAGVRAELDVSDDRMQKKIRTHTTQKVPIQLIAGDNDRSGETVSFRFRDGTQENGVAIAEAVERIKQVIEERRQVVTRDDLFS</sequence>
<dbReference type="SUPFAM" id="SSF55681">
    <property type="entry name" value="Class II aaRS and biotin synthetases"/>
    <property type="match status" value="1"/>
</dbReference>
<dbReference type="InterPro" id="IPR002314">
    <property type="entry name" value="aa-tRNA-synt_IIb"/>
</dbReference>
<evidence type="ECO:0000313" key="17">
    <source>
        <dbReference type="EMBL" id="RXZ50737.1"/>
    </source>
</evidence>
<evidence type="ECO:0000256" key="4">
    <source>
        <dbReference type="ARBA" id="ARBA00022555"/>
    </source>
</evidence>
<dbReference type="FunFam" id="3.30.54.20:FF:000003">
    <property type="entry name" value="Threonine--tRNA ligase"/>
    <property type="match status" value="1"/>
</dbReference>
<keyword evidence="11 14" id="KW-0648">Protein biosynthesis</keyword>
<dbReference type="CDD" id="cd00860">
    <property type="entry name" value="ThrRS_anticodon"/>
    <property type="match status" value="1"/>
</dbReference>
<dbReference type="PROSITE" id="PS50862">
    <property type="entry name" value="AA_TRNA_LIGASE_II"/>
    <property type="match status" value="1"/>
</dbReference>
<evidence type="ECO:0000313" key="18">
    <source>
        <dbReference type="Proteomes" id="UP000292935"/>
    </source>
</evidence>
<name>A0A4Q2JVS0_9MICO</name>
<dbReference type="Proteomes" id="UP000292935">
    <property type="component" value="Unassembled WGS sequence"/>
</dbReference>
<evidence type="ECO:0000256" key="7">
    <source>
        <dbReference type="ARBA" id="ARBA00022741"/>
    </source>
</evidence>
<dbReference type="GO" id="GO:0005737">
    <property type="term" value="C:cytoplasm"/>
    <property type="evidence" value="ECO:0007669"/>
    <property type="project" value="UniProtKB-SubCell"/>
</dbReference>
<dbReference type="Gene3D" id="3.30.980.10">
    <property type="entry name" value="Threonyl-trna Synthetase, Chain A, domain 2"/>
    <property type="match status" value="1"/>
</dbReference>
<dbReference type="GO" id="GO:0005524">
    <property type="term" value="F:ATP binding"/>
    <property type="evidence" value="ECO:0007669"/>
    <property type="project" value="UniProtKB-UniRule"/>
</dbReference>
<organism evidence="17 18">
    <name type="scientific">Agromyces fucosus</name>
    <dbReference type="NCBI Taxonomy" id="41985"/>
    <lineage>
        <taxon>Bacteria</taxon>
        <taxon>Bacillati</taxon>
        <taxon>Actinomycetota</taxon>
        <taxon>Actinomycetes</taxon>
        <taxon>Micrococcales</taxon>
        <taxon>Microbacteriaceae</taxon>
        <taxon>Agromyces</taxon>
    </lineage>
</organism>
<proteinExistence type="inferred from homology"/>
<dbReference type="InterPro" id="IPR033728">
    <property type="entry name" value="ThrRS_core"/>
</dbReference>
<dbReference type="FunFam" id="3.40.50.800:FF:000001">
    <property type="entry name" value="Threonine--tRNA ligase"/>
    <property type="match status" value="1"/>
</dbReference>